<dbReference type="Pfam" id="PF03780">
    <property type="entry name" value="Asp23"/>
    <property type="match status" value="1"/>
</dbReference>
<name>A0A4R2LFZ8_9FIRM</name>
<dbReference type="OrthoDB" id="9793465at2"/>
<evidence type="ECO:0000256" key="1">
    <source>
        <dbReference type="ARBA" id="ARBA00005721"/>
    </source>
</evidence>
<accession>A0A4R2LFZ8</accession>
<evidence type="ECO:0000313" key="2">
    <source>
        <dbReference type="EMBL" id="TCO86591.1"/>
    </source>
</evidence>
<gene>
    <name evidence="2" type="ORF">EV212_101384</name>
</gene>
<evidence type="ECO:0000313" key="3">
    <source>
        <dbReference type="Proteomes" id="UP000295711"/>
    </source>
</evidence>
<keyword evidence="3" id="KW-1185">Reference proteome</keyword>
<organism evidence="2 3">
    <name type="scientific">Frisingicoccus caecimuris</name>
    <dbReference type="NCBI Taxonomy" id="1796636"/>
    <lineage>
        <taxon>Bacteria</taxon>
        <taxon>Bacillati</taxon>
        <taxon>Bacillota</taxon>
        <taxon>Clostridia</taxon>
        <taxon>Lachnospirales</taxon>
        <taxon>Lachnospiraceae</taxon>
        <taxon>Frisingicoccus</taxon>
    </lineage>
</organism>
<dbReference type="InterPro" id="IPR005531">
    <property type="entry name" value="Asp23"/>
</dbReference>
<dbReference type="RefSeq" id="WP_132088014.1">
    <property type="nucleotide sequence ID" value="NZ_JANKAQ010000002.1"/>
</dbReference>
<dbReference type="EMBL" id="SLXA01000001">
    <property type="protein sequence ID" value="TCO86591.1"/>
    <property type="molecule type" value="Genomic_DNA"/>
</dbReference>
<proteinExistence type="inferred from homology"/>
<reference evidence="2 3" key="1">
    <citation type="submission" date="2019-03" db="EMBL/GenBank/DDBJ databases">
        <title>Genomic Encyclopedia of Type Strains, Phase IV (KMG-IV): sequencing the most valuable type-strain genomes for metagenomic binning, comparative biology and taxonomic classification.</title>
        <authorList>
            <person name="Goeker M."/>
        </authorList>
    </citation>
    <scope>NUCLEOTIDE SEQUENCE [LARGE SCALE GENOMIC DNA]</scope>
    <source>
        <strain evidence="2 3">DSM 28559</strain>
    </source>
</reference>
<comment type="similarity">
    <text evidence="1">Belongs to the asp23 family.</text>
</comment>
<comment type="caution">
    <text evidence="2">The sequence shown here is derived from an EMBL/GenBank/DDBJ whole genome shotgun (WGS) entry which is preliminary data.</text>
</comment>
<dbReference type="AlphaFoldDB" id="A0A4R2LFZ8"/>
<dbReference type="Proteomes" id="UP000295711">
    <property type="component" value="Unassembled WGS sequence"/>
</dbReference>
<sequence length="128" mass="13742">MAKEQENTMNYSIHDDRVIGEVQIADEVVAIIAGLAATEVKGVASMYGNITNELVAKLGMKNLSKGVKIEVSDGKVSVDLAINMEYGYNIPEVTGAVQDRVKNAIETMTGLSVEDVNIRVAGVNLEDE</sequence>
<protein>
    <submittedName>
        <fullName evidence="2">Putative alkaline shock family protein YloU</fullName>
    </submittedName>
</protein>
<dbReference type="PANTHER" id="PTHR34297">
    <property type="entry name" value="HYPOTHETICAL CYTOSOLIC PROTEIN-RELATED"/>
    <property type="match status" value="1"/>
</dbReference>